<dbReference type="Gene3D" id="2.120.10.30">
    <property type="entry name" value="TolB, C-terminal domain"/>
    <property type="match status" value="1"/>
</dbReference>
<dbReference type="Pfam" id="PF01731">
    <property type="entry name" value="Arylesterase"/>
    <property type="match status" value="1"/>
</dbReference>
<dbReference type="Proteomes" id="UP000887564">
    <property type="component" value="Unplaced"/>
</dbReference>
<accession>A0A914SFX3</accession>
<protein>
    <submittedName>
        <fullName evidence="2">Uncharacterized protein</fullName>
    </submittedName>
</protein>
<dbReference type="AlphaFoldDB" id="A0A914SFX3"/>
<dbReference type="WBParaSite" id="PEQ_0001290601-mRNA-1">
    <property type="protein sequence ID" value="PEQ_0001290601-mRNA-1"/>
    <property type="gene ID" value="PEQ_0001290601"/>
</dbReference>
<keyword evidence="1" id="KW-1185">Reference proteome</keyword>
<dbReference type="InterPro" id="IPR011042">
    <property type="entry name" value="6-blade_b-propeller_TolB-like"/>
</dbReference>
<dbReference type="GO" id="GO:0004064">
    <property type="term" value="F:arylesterase activity"/>
    <property type="evidence" value="ECO:0007669"/>
    <property type="project" value="InterPro"/>
</dbReference>
<organism evidence="1 2">
    <name type="scientific">Parascaris equorum</name>
    <name type="common">Equine roundworm</name>
    <dbReference type="NCBI Taxonomy" id="6256"/>
    <lineage>
        <taxon>Eukaryota</taxon>
        <taxon>Metazoa</taxon>
        <taxon>Ecdysozoa</taxon>
        <taxon>Nematoda</taxon>
        <taxon>Chromadorea</taxon>
        <taxon>Rhabditida</taxon>
        <taxon>Spirurina</taxon>
        <taxon>Ascaridomorpha</taxon>
        <taxon>Ascaridoidea</taxon>
        <taxon>Ascarididae</taxon>
        <taxon>Parascaris</taxon>
    </lineage>
</organism>
<sequence length="169" mass="19214">MLHSAAVTLTNAKMPCSGFPAFLEIIELGNYQLPMSAVRICKAYAEEDSINHCTKIYYVGRMCDICKFRSNLADIVVVGADRFFVTNFVFTTKRWTQLVELALQSSFGSIVYYDGKKSSYLEKLATSMRFAFLSRSELYGPDRRFLWSSTSLVTTTHKLKCIQQEICHA</sequence>
<evidence type="ECO:0000313" key="1">
    <source>
        <dbReference type="Proteomes" id="UP000887564"/>
    </source>
</evidence>
<reference evidence="2" key="1">
    <citation type="submission" date="2022-11" db="UniProtKB">
        <authorList>
            <consortium name="WormBaseParasite"/>
        </authorList>
    </citation>
    <scope>IDENTIFICATION</scope>
</reference>
<evidence type="ECO:0000313" key="2">
    <source>
        <dbReference type="WBParaSite" id="PEQ_0001290601-mRNA-1"/>
    </source>
</evidence>
<name>A0A914SFX3_PAREQ</name>
<dbReference type="InterPro" id="IPR002640">
    <property type="entry name" value="Arylesterase"/>
</dbReference>
<proteinExistence type="predicted"/>